<proteinExistence type="predicted"/>
<reference evidence="1 2" key="1">
    <citation type="submission" date="2021-07" db="EMBL/GenBank/DDBJ databases">
        <title>Alteriqipengyuania abyssalis NZ-12B nov, sp.nov isolated from deep sea sponge in pacific ocean.</title>
        <authorList>
            <person name="Tareen S."/>
            <person name="Wink J."/>
        </authorList>
    </citation>
    <scope>NUCLEOTIDE SEQUENCE [LARGE SCALE GENOMIC DNA]</scope>
    <source>
        <strain evidence="1 2">NZ-12B</strain>
    </source>
</reference>
<dbReference type="RefSeq" id="WP_222825454.1">
    <property type="nucleotide sequence ID" value="NZ_JAHWXP010000003.1"/>
</dbReference>
<evidence type="ECO:0000313" key="1">
    <source>
        <dbReference type="EMBL" id="MBY8337978.1"/>
    </source>
</evidence>
<evidence type="ECO:0000313" key="2">
    <source>
        <dbReference type="Proteomes" id="UP000759298"/>
    </source>
</evidence>
<name>A0ABS7PFY7_9SPHN</name>
<keyword evidence="1" id="KW-0649">Protein kinase inhibitor</keyword>
<dbReference type="EMBL" id="JAHWXP010000003">
    <property type="protein sequence ID" value="MBY8337978.1"/>
    <property type="molecule type" value="Genomic_DNA"/>
</dbReference>
<dbReference type="InterPro" id="IPR036610">
    <property type="entry name" value="PEBP-like_sf"/>
</dbReference>
<sequence length="192" mass="20402">MTDWLSAVLPSSCPANAKLAIARFAKRETIGRNGFSLSSPAFGQGEELDPCFTADEEDAVAPPMEWTAPPKGAEELVLVVENASQADPTCHWLVWGLPAQHGKLLEGETPPRTGKNDQGNSEWLLPKVDPDGAPHCFVFQLFALDLPIALMPGAGKAELFAAMEGHVIAACVLSASYSGSNEEDLGDLEDDA</sequence>
<keyword evidence="2" id="KW-1185">Reference proteome</keyword>
<gene>
    <name evidence="1" type="ORF">KYN89_13085</name>
</gene>
<organism evidence="1 2">
    <name type="scientific">Alteriqipengyuania abyssalis</name>
    <dbReference type="NCBI Taxonomy" id="2860200"/>
    <lineage>
        <taxon>Bacteria</taxon>
        <taxon>Pseudomonadati</taxon>
        <taxon>Pseudomonadota</taxon>
        <taxon>Alphaproteobacteria</taxon>
        <taxon>Sphingomonadales</taxon>
        <taxon>Erythrobacteraceae</taxon>
        <taxon>Alteriqipengyuania</taxon>
    </lineage>
</organism>
<accession>A0ABS7PFY7</accession>
<comment type="caution">
    <text evidence="1">The sequence shown here is derived from an EMBL/GenBank/DDBJ whole genome shotgun (WGS) entry which is preliminary data.</text>
</comment>
<dbReference type="GO" id="GO:0004860">
    <property type="term" value="F:protein kinase inhibitor activity"/>
    <property type="evidence" value="ECO:0007669"/>
    <property type="project" value="UniProtKB-KW"/>
</dbReference>
<dbReference type="InterPro" id="IPR005247">
    <property type="entry name" value="YbhB_YbcL/LppC-like"/>
</dbReference>
<dbReference type="Gene3D" id="3.90.280.10">
    <property type="entry name" value="PEBP-like"/>
    <property type="match status" value="1"/>
</dbReference>
<dbReference type="Proteomes" id="UP000759298">
    <property type="component" value="Unassembled WGS sequence"/>
</dbReference>
<dbReference type="CDD" id="cd00865">
    <property type="entry name" value="PEBP_bact_arch"/>
    <property type="match status" value="1"/>
</dbReference>
<dbReference type="InterPro" id="IPR008914">
    <property type="entry name" value="PEBP"/>
</dbReference>
<protein>
    <submittedName>
        <fullName evidence="1">YbhB/YbcL family Raf kinase inhibitor-like protein</fullName>
    </submittedName>
</protein>
<dbReference type="SUPFAM" id="SSF49777">
    <property type="entry name" value="PEBP-like"/>
    <property type="match status" value="1"/>
</dbReference>
<dbReference type="Pfam" id="PF01161">
    <property type="entry name" value="PBP"/>
    <property type="match status" value="1"/>
</dbReference>